<keyword evidence="2 3" id="KW-0802">TPR repeat</keyword>
<keyword evidence="5" id="KW-1185">Reference proteome</keyword>
<name>A0A940NGR7_9BACI</name>
<proteinExistence type="predicted"/>
<sequence length="913" mass="106590">MLKPKRSIRHFKETASRQFTDREIPRQSFRKAFNSLRNDQYKVLVYYGVGGVGKSRLLKELQNQTSSLDDSAVKVSIDFRESKHRDPSEALIWLRQQLTKEYNIKFTTFDLAYAVYWSRMKPQLLLKSEGRAIPFLEEGNFVGDLISQLDNIPVVQWIPKTLKLIDGFAQYKEITKWWNRTGKEILSDLKDMHPKDIEDMFLVYWTDDLREWLRTFNRKAVFFFDTYEALWEHDRSKGSFCEKDEWIREFILQFEDVSVLNVICGREKITWENEKPEWGDVVEQHLIGELSPADCISFLDSCNITDKSIQETIIQGSRGLPYYLDLMVDTYQLVSKKGEPTVEDFSSRPNEVLQRFLKYLDRPEKETLKVLSVPRFWSESLFADLVTEFQTFYQPTAFDGFCHFSFIKEIDRSGYWSMHKLMKEGLYEQIITVSPQLLDKVHLFLFNYYTERLITKDTSVERDTAFVEGLYHGQFILDENELINWISRNSILLINEGKWPTLIQEYLRIIEGSLSNKKLCAYLNHQLISLYILKGQYQLAVKCSQNAMKYYQEDLHSITNNTTYKNMADIQKKLGDLYRNTNEYEKAVQAFTDALDYLKKGSGDDDPQIILDIAFVSTHLGKVFKLQSRYDEAIQCYELALEKCNKLVSSEHKSSSLYAVLGEVHEKLGEIKHGEFQEKENNDLSHYFLAIDAYNHALQDKEIENYIPVLAQLGLTYKRLAEAYSLNTHSSEKLQYFHQSITIYNEVIKVVPDYVDGYEKRGHASVDLLDLCIDLEMYKEGMDSFNLAVDSFEFALELSEKQGSSLNRLGSAYRSLGRLHRKQKNYSLAIQDCETALQKSDELFRYSPDYIYAYNSRGKTYKEMGDCYLDMDNRTSAVNSFKKAAACFETTLKKSPNSKTALTYLEKLNKLTQ</sequence>
<reference evidence="4" key="1">
    <citation type="submission" date="2021-04" db="EMBL/GenBank/DDBJ databases">
        <title>Genome seq and assembly of Bacillus sp.</title>
        <authorList>
            <person name="Chhetri G."/>
        </authorList>
    </citation>
    <scope>NUCLEOTIDE SEQUENCE</scope>
    <source>
        <strain evidence="4">RG28</strain>
    </source>
</reference>
<dbReference type="RefSeq" id="WP_209401323.1">
    <property type="nucleotide sequence ID" value="NZ_JAGIYQ010000001.1"/>
</dbReference>
<accession>A0A940NGR7</accession>
<dbReference type="Pfam" id="PF13176">
    <property type="entry name" value="TPR_7"/>
    <property type="match status" value="1"/>
</dbReference>
<comment type="caution">
    <text evidence="4">The sequence shown here is derived from an EMBL/GenBank/DDBJ whole genome shotgun (WGS) entry which is preliminary data.</text>
</comment>
<dbReference type="InterPro" id="IPR050498">
    <property type="entry name" value="Ycf3"/>
</dbReference>
<dbReference type="InterPro" id="IPR011990">
    <property type="entry name" value="TPR-like_helical_dom_sf"/>
</dbReference>
<dbReference type="SUPFAM" id="SSF48452">
    <property type="entry name" value="TPR-like"/>
    <property type="match status" value="2"/>
</dbReference>
<dbReference type="PANTHER" id="PTHR44858">
    <property type="entry name" value="TETRATRICOPEPTIDE REPEAT PROTEIN 6"/>
    <property type="match status" value="1"/>
</dbReference>
<evidence type="ECO:0000256" key="3">
    <source>
        <dbReference type="PROSITE-ProRule" id="PRU00339"/>
    </source>
</evidence>
<feature type="repeat" description="TPR" evidence="3">
    <location>
        <begin position="568"/>
        <end position="601"/>
    </location>
</feature>
<evidence type="ECO:0000313" key="5">
    <source>
        <dbReference type="Proteomes" id="UP000682134"/>
    </source>
</evidence>
<evidence type="ECO:0000313" key="4">
    <source>
        <dbReference type="EMBL" id="MBP0723687.1"/>
    </source>
</evidence>
<dbReference type="PANTHER" id="PTHR44858:SF1">
    <property type="entry name" value="UDP-N-ACETYLGLUCOSAMINE--PEPTIDE N-ACETYLGLUCOSAMINYLTRANSFERASE SPINDLY-RELATED"/>
    <property type="match status" value="1"/>
</dbReference>
<gene>
    <name evidence="4" type="ORF">J5Y03_00635</name>
</gene>
<dbReference type="EMBL" id="JAGIYQ010000001">
    <property type="protein sequence ID" value="MBP0723687.1"/>
    <property type="molecule type" value="Genomic_DNA"/>
</dbReference>
<keyword evidence="1" id="KW-0677">Repeat</keyword>
<protein>
    <submittedName>
        <fullName evidence="4">Tetratricopeptide repeat protein</fullName>
    </submittedName>
</protein>
<dbReference type="SMART" id="SM00028">
    <property type="entry name" value="TPR"/>
    <property type="match status" value="6"/>
</dbReference>
<evidence type="ECO:0000256" key="2">
    <source>
        <dbReference type="ARBA" id="ARBA00022803"/>
    </source>
</evidence>
<evidence type="ECO:0000256" key="1">
    <source>
        <dbReference type="ARBA" id="ARBA00022737"/>
    </source>
</evidence>
<dbReference type="Gene3D" id="1.25.40.10">
    <property type="entry name" value="Tetratricopeptide repeat domain"/>
    <property type="match status" value="3"/>
</dbReference>
<dbReference type="Proteomes" id="UP000682134">
    <property type="component" value="Unassembled WGS sequence"/>
</dbReference>
<organism evidence="4 5">
    <name type="scientific">Gottfriedia endophytica</name>
    <dbReference type="NCBI Taxonomy" id="2820819"/>
    <lineage>
        <taxon>Bacteria</taxon>
        <taxon>Bacillati</taxon>
        <taxon>Bacillota</taxon>
        <taxon>Bacilli</taxon>
        <taxon>Bacillales</taxon>
        <taxon>Bacillaceae</taxon>
        <taxon>Gottfriedia</taxon>
    </lineage>
</organism>
<dbReference type="AlphaFoldDB" id="A0A940NGR7"/>
<dbReference type="InterPro" id="IPR019734">
    <property type="entry name" value="TPR_rpt"/>
</dbReference>
<dbReference type="PROSITE" id="PS50005">
    <property type="entry name" value="TPR"/>
    <property type="match status" value="1"/>
</dbReference>
<dbReference type="InterPro" id="IPR027417">
    <property type="entry name" value="P-loop_NTPase"/>
</dbReference>
<dbReference type="SUPFAM" id="SSF52540">
    <property type="entry name" value="P-loop containing nucleoside triphosphate hydrolases"/>
    <property type="match status" value="1"/>
</dbReference>